<dbReference type="PANTHER" id="PTHR31422">
    <property type="entry name" value="BNAANNG28530D PROTEIN"/>
    <property type="match status" value="1"/>
</dbReference>
<evidence type="ECO:0000256" key="3">
    <source>
        <dbReference type="ARBA" id="ARBA00022989"/>
    </source>
</evidence>
<feature type="region of interest" description="Disordered" evidence="6">
    <location>
        <begin position="292"/>
        <end position="331"/>
    </location>
</feature>
<feature type="domain" description="GTD-binding" evidence="7">
    <location>
        <begin position="67"/>
        <end position="165"/>
    </location>
</feature>
<keyword evidence="5" id="KW-0175">Coiled coil</keyword>
<protein>
    <recommendedName>
        <fullName evidence="7">GTD-binding domain-containing protein</fullName>
    </recommendedName>
</protein>
<accession>A0A6G1EF67</accession>
<proteinExistence type="predicted"/>
<dbReference type="AlphaFoldDB" id="A0A6G1EF67"/>
<evidence type="ECO:0000313" key="8">
    <source>
        <dbReference type="EMBL" id="KAF0923725.1"/>
    </source>
</evidence>
<keyword evidence="2" id="KW-0812">Transmembrane</keyword>
<dbReference type="EMBL" id="SPHZ02000003">
    <property type="protein sequence ID" value="KAF0923725.1"/>
    <property type="molecule type" value="Genomic_DNA"/>
</dbReference>
<reference evidence="8 9" key="1">
    <citation type="submission" date="2019-11" db="EMBL/GenBank/DDBJ databases">
        <title>Whole genome sequence of Oryza granulata.</title>
        <authorList>
            <person name="Li W."/>
        </authorList>
    </citation>
    <scope>NUCLEOTIDE SEQUENCE [LARGE SCALE GENOMIC DNA]</scope>
    <source>
        <strain evidence="9">cv. Menghai</strain>
        <tissue evidence="8">Leaf</tissue>
    </source>
</reference>
<comment type="subcellular location">
    <subcellularLocation>
        <location evidence="1">Membrane</location>
    </subcellularLocation>
</comment>
<sequence>MDEDHDCDPDPPATAAAGASPCSCCSTPCAVATWRRSVKRKLDEEKGQGEGEGEDGAVVLARVEVEEEASALREAVAAAQEMAAALRAEVEEERLAAASAASEAMAMMLRLQREKAEVQMELRQFRRFADEKMALDAAEIDHLRALLARRARHLARLRSRLREYRHTCLRLGIPLAEGDEAEQLDQDDGFVLEDEDGDGGGYYPELRCYDGEYYYEDGQGKEGEGEDDLVVVDLERRIYLLEHDHRNHGVEPCLEEEEGAPLYADEALPDSSEQELNGVYADVVLPEETLQERNHRCDGDDDELPESPAARNGSEEGGSDTDGVGSSSGSDRVYTIDKVHQGAAAPAARVLENYQDEGVEPDIKKLYMRLEALEADRESMRQALVAMHSEKAQLVLLREIAQQLAKDATPANTGVGVVPIVHHFPGKQDEGFRGQSIQENRKMAIVKRLSMVALCKWIVALFRSQKRNPSQSRYTFGLSSNNVGLLVLLDKCPRIQKSFTRRK</sequence>
<evidence type="ECO:0000256" key="5">
    <source>
        <dbReference type="SAM" id="Coils"/>
    </source>
</evidence>
<feature type="region of interest" description="Disordered" evidence="6">
    <location>
        <begin position="1"/>
        <end position="24"/>
    </location>
</feature>
<evidence type="ECO:0000259" key="7">
    <source>
        <dbReference type="PROSITE" id="PS51775"/>
    </source>
</evidence>
<keyword evidence="9" id="KW-1185">Reference proteome</keyword>
<dbReference type="InterPro" id="IPR007656">
    <property type="entry name" value="GTD-bd"/>
</dbReference>
<comment type="caution">
    <text evidence="8">The sequence shown here is derived from an EMBL/GenBank/DDBJ whole genome shotgun (WGS) entry which is preliminary data.</text>
</comment>
<dbReference type="OrthoDB" id="1060521at2759"/>
<feature type="coiled-coil region" evidence="5">
    <location>
        <begin position="62"/>
        <end position="121"/>
    </location>
</feature>
<evidence type="ECO:0000313" key="9">
    <source>
        <dbReference type="Proteomes" id="UP000479710"/>
    </source>
</evidence>
<dbReference type="Pfam" id="PF04576">
    <property type="entry name" value="Zein-binding"/>
    <property type="match status" value="1"/>
</dbReference>
<name>A0A6G1EF67_9ORYZ</name>
<evidence type="ECO:0000256" key="2">
    <source>
        <dbReference type="ARBA" id="ARBA00022692"/>
    </source>
</evidence>
<dbReference type="GO" id="GO:0080115">
    <property type="term" value="F:myosin XI tail binding"/>
    <property type="evidence" value="ECO:0007669"/>
    <property type="project" value="UniProtKB-ARBA"/>
</dbReference>
<evidence type="ECO:0000256" key="1">
    <source>
        <dbReference type="ARBA" id="ARBA00004370"/>
    </source>
</evidence>
<dbReference type="PROSITE" id="PS51775">
    <property type="entry name" value="GTD_BINDING"/>
    <property type="match status" value="1"/>
</dbReference>
<gene>
    <name evidence="8" type="ORF">E2562_006696</name>
</gene>
<dbReference type="GO" id="GO:0016020">
    <property type="term" value="C:membrane"/>
    <property type="evidence" value="ECO:0007669"/>
    <property type="project" value="UniProtKB-SubCell"/>
</dbReference>
<keyword evidence="3" id="KW-1133">Transmembrane helix</keyword>
<evidence type="ECO:0000256" key="6">
    <source>
        <dbReference type="SAM" id="MobiDB-lite"/>
    </source>
</evidence>
<dbReference type="Proteomes" id="UP000479710">
    <property type="component" value="Unassembled WGS sequence"/>
</dbReference>
<keyword evidence="4" id="KW-0472">Membrane</keyword>
<organism evidence="8 9">
    <name type="scientific">Oryza meyeriana var. granulata</name>
    <dbReference type="NCBI Taxonomy" id="110450"/>
    <lineage>
        <taxon>Eukaryota</taxon>
        <taxon>Viridiplantae</taxon>
        <taxon>Streptophyta</taxon>
        <taxon>Embryophyta</taxon>
        <taxon>Tracheophyta</taxon>
        <taxon>Spermatophyta</taxon>
        <taxon>Magnoliopsida</taxon>
        <taxon>Liliopsida</taxon>
        <taxon>Poales</taxon>
        <taxon>Poaceae</taxon>
        <taxon>BOP clade</taxon>
        <taxon>Oryzoideae</taxon>
        <taxon>Oryzeae</taxon>
        <taxon>Oryzinae</taxon>
        <taxon>Oryza</taxon>
        <taxon>Oryza meyeriana</taxon>
    </lineage>
</organism>
<evidence type="ECO:0000256" key="4">
    <source>
        <dbReference type="ARBA" id="ARBA00023136"/>
    </source>
</evidence>
<dbReference type="PANTHER" id="PTHR31422:SF51">
    <property type="entry name" value="EXPRESSED PROTEIN"/>
    <property type="match status" value="1"/>
</dbReference>
<feature type="coiled-coil region" evidence="5">
    <location>
        <begin position="363"/>
        <end position="390"/>
    </location>
</feature>
<feature type="compositionally biased region" description="Low complexity" evidence="6">
    <location>
        <begin position="321"/>
        <end position="331"/>
    </location>
</feature>